<evidence type="ECO:0000256" key="7">
    <source>
        <dbReference type="SAM" id="MobiDB-lite"/>
    </source>
</evidence>
<evidence type="ECO:0000256" key="4">
    <source>
        <dbReference type="ARBA" id="ARBA00023136"/>
    </source>
</evidence>
<comment type="similarity">
    <text evidence="6">Belongs to the NALF family.</text>
</comment>
<reference evidence="9 10" key="1">
    <citation type="submission" date="2015-12" db="EMBL/GenBank/DDBJ databases">
        <title>The genome of Folsomia candida.</title>
        <authorList>
            <person name="Faddeeva A."/>
            <person name="Derks M.F."/>
            <person name="Anvar Y."/>
            <person name="Smit S."/>
            <person name="Van Straalen N."/>
            <person name="Roelofs D."/>
        </authorList>
    </citation>
    <scope>NUCLEOTIDE SEQUENCE [LARGE SCALE GENOMIC DNA]</scope>
    <source>
        <strain evidence="9 10">VU population</strain>
        <tissue evidence="9">Whole body</tissue>
    </source>
</reference>
<name>A0A226D059_FOLCA</name>
<accession>A0A226D059</accession>
<dbReference type="AlphaFoldDB" id="A0A226D059"/>
<sequence>MPPPQRLLSPNTERVSRRCAERPWGLRFSGTLFLHVVILALLLLPLSAPSKTAAAPGESSPPWANSSSWSHWAIPDDEVCPSARAWVTRPGSFCTTLWTSPYLSNRTELESRERRAVQIYCELDVILERFDCGQEYSVNVKRGQCQLCRQAYREWVCAVVADTTADGSLDCATKLMPCPSCASICHQVMRLCPYLSPDRIQFDLLGQPSPQVSQYGGHPAFYCPLENDDPSDPAYTTSLCLAPQEDDDPDHVHNICTNPPLGLSLGGRIHTHQFHHLHHHHHHRRTRRDQTYDDDTDYTTPRPNHHPPPYDYGGGGGGGYDSYDDDTATSSSPIPMHYTTCCWTYASSLVIFDATKDYPNYGSDAFFSTTLTIFDNATTRNSSNLSSTTTTTTTPSSPLFPTKKTATTSRRPTTGPPPTTTSLPTTKYANSSSAEGADDPTENRVILNCCNSHGECSAVDGDEEEEDGGGEDLSSSSPPSPPDDDVFPPRPPIQEIKSDPQLVKFSVKNRKRSSERREISENDNQEDVGSGLLLEGDLSPSSSSSSSSSSPPASSSVLSLPPLFFKTIDLPPNPTHISQVEEDVEYDEHYMDTEPDQQQGEGSTSTERLLEHVVLDDELEEDDDLEEDIDDEEEVSEVEDLLRQVKKKVVIKATTGRPGILLGGNKKVIKNRASVQLFPSSKKDAFMSIVIGHRGGGGGDEHVLDRADHHPQTAAALLLKKRIIPTRHFLHGEIPLKTRHNDDESFTFADNTISSSRQQDNHVAERVTRQERSSSSPPAKRPPTLLELFTYFTFLSSSSLVTPISLLIFVFTVATSVVAVAHVTLMLANLVAATSPCSTTTSLCWGTSFLVLLISAVVLWISTRFHFLSDWWGGSTLSWWWSGGGVKLKKYCVHRLLFYGEGGGGGGCWIPEKVASFLLLLFFSGRNQKLSPPTTKTRLDSSADIAKKLGNNYDSNSASVQSSLQLSSSSRRRDYYCLLFTNRQDKDTNRDVKKYCTSKKISRLAMEKYQCCYYCHHRHEWGCDPVGDGRRRGKENDDNNSRVERKLVGFSPPPPRVHPARGRRRGSNSEELLVDRVALLFSLFLKKFTDKVWTRGGGKEQEQHPTYNYYYS</sequence>
<evidence type="ECO:0000313" key="10">
    <source>
        <dbReference type="Proteomes" id="UP000198287"/>
    </source>
</evidence>
<proteinExistence type="inferred from homology"/>
<feature type="compositionally biased region" description="Low complexity" evidence="7">
    <location>
        <begin position="529"/>
        <end position="557"/>
    </location>
</feature>
<comment type="subcellular location">
    <subcellularLocation>
        <location evidence="1">Membrane</location>
        <topology evidence="1">Multi-pass membrane protein</topology>
    </subcellularLocation>
</comment>
<feature type="compositionally biased region" description="Basic and acidic residues" evidence="7">
    <location>
        <begin position="759"/>
        <end position="772"/>
    </location>
</feature>
<dbReference type="OrthoDB" id="10047996at2759"/>
<dbReference type="GO" id="GO:0005886">
    <property type="term" value="C:plasma membrane"/>
    <property type="evidence" value="ECO:0007669"/>
    <property type="project" value="TreeGrafter"/>
</dbReference>
<dbReference type="GO" id="GO:0015275">
    <property type="term" value="F:stretch-activated, monoatomic cation-selective, calcium channel activity"/>
    <property type="evidence" value="ECO:0007669"/>
    <property type="project" value="TreeGrafter"/>
</dbReference>
<evidence type="ECO:0000256" key="1">
    <source>
        <dbReference type="ARBA" id="ARBA00004141"/>
    </source>
</evidence>
<feature type="transmembrane region" description="Helical" evidence="8">
    <location>
        <begin position="806"/>
        <end position="831"/>
    </location>
</feature>
<dbReference type="GO" id="GO:0098703">
    <property type="term" value="P:calcium ion import across plasma membrane"/>
    <property type="evidence" value="ECO:0007669"/>
    <property type="project" value="TreeGrafter"/>
</dbReference>
<dbReference type="Proteomes" id="UP000198287">
    <property type="component" value="Unassembled WGS sequence"/>
</dbReference>
<evidence type="ECO:0000313" key="9">
    <source>
        <dbReference type="EMBL" id="OXA37676.1"/>
    </source>
</evidence>
<protein>
    <submittedName>
        <fullName evidence="9">Uncharacterized protein</fullName>
    </submittedName>
</protein>
<evidence type="ECO:0000256" key="5">
    <source>
        <dbReference type="ARBA" id="ARBA00023180"/>
    </source>
</evidence>
<keyword evidence="4 8" id="KW-0472">Membrane</keyword>
<feature type="compositionally biased region" description="Basic and acidic residues" evidence="7">
    <location>
        <begin position="1027"/>
        <end position="1047"/>
    </location>
</feature>
<keyword evidence="3 8" id="KW-1133">Transmembrane helix</keyword>
<evidence type="ECO:0000256" key="8">
    <source>
        <dbReference type="SAM" id="Phobius"/>
    </source>
</evidence>
<feature type="compositionally biased region" description="Acidic residues" evidence="7">
    <location>
        <begin position="460"/>
        <end position="470"/>
    </location>
</feature>
<evidence type="ECO:0000256" key="3">
    <source>
        <dbReference type="ARBA" id="ARBA00022989"/>
    </source>
</evidence>
<evidence type="ECO:0000256" key="6">
    <source>
        <dbReference type="ARBA" id="ARBA00029445"/>
    </source>
</evidence>
<feature type="region of interest" description="Disordered" evidence="7">
    <location>
        <begin position="379"/>
        <end position="440"/>
    </location>
</feature>
<dbReference type="EMBL" id="LNIX01000054">
    <property type="protein sequence ID" value="OXA37676.1"/>
    <property type="molecule type" value="Genomic_DNA"/>
</dbReference>
<feature type="region of interest" description="Disordered" evidence="7">
    <location>
        <begin position="457"/>
        <end position="557"/>
    </location>
</feature>
<feature type="region of interest" description="Disordered" evidence="7">
    <location>
        <begin position="755"/>
        <end position="780"/>
    </location>
</feature>
<feature type="region of interest" description="Disordered" evidence="7">
    <location>
        <begin position="1026"/>
        <end position="1068"/>
    </location>
</feature>
<feature type="transmembrane region" description="Helical" evidence="8">
    <location>
        <begin position="843"/>
        <end position="861"/>
    </location>
</feature>
<feature type="region of interest" description="Disordered" evidence="7">
    <location>
        <begin position="276"/>
        <end position="327"/>
    </location>
</feature>
<organism evidence="9 10">
    <name type="scientific">Folsomia candida</name>
    <name type="common">Springtail</name>
    <dbReference type="NCBI Taxonomy" id="158441"/>
    <lineage>
        <taxon>Eukaryota</taxon>
        <taxon>Metazoa</taxon>
        <taxon>Ecdysozoa</taxon>
        <taxon>Arthropoda</taxon>
        <taxon>Hexapoda</taxon>
        <taxon>Collembola</taxon>
        <taxon>Entomobryomorpha</taxon>
        <taxon>Isotomoidea</taxon>
        <taxon>Isotomidae</taxon>
        <taxon>Proisotominae</taxon>
        <taxon>Folsomia</taxon>
    </lineage>
</organism>
<evidence type="ECO:0000256" key="2">
    <source>
        <dbReference type="ARBA" id="ARBA00022692"/>
    </source>
</evidence>
<feature type="compositionally biased region" description="Low complexity" evidence="7">
    <location>
        <begin position="379"/>
        <end position="413"/>
    </location>
</feature>
<comment type="caution">
    <text evidence="9">The sequence shown here is derived from an EMBL/GenBank/DDBJ whole genome shotgun (WGS) entry which is preliminary data.</text>
</comment>
<feature type="compositionally biased region" description="Basic residues" evidence="7">
    <location>
        <begin position="276"/>
        <end position="287"/>
    </location>
</feature>
<dbReference type="PANTHER" id="PTHR15819">
    <property type="entry name" value="TRANSMEMBRANE PROTEIN FAM155"/>
    <property type="match status" value="1"/>
</dbReference>
<keyword evidence="2 8" id="KW-0812">Transmembrane</keyword>
<dbReference type="PANTHER" id="PTHR15819:SF11">
    <property type="entry name" value="MID1, ISOFORM A"/>
    <property type="match status" value="1"/>
</dbReference>
<keyword evidence="5" id="KW-0325">Glycoprotein</keyword>
<gene>
    <name evidence="9" type="ORF">Fcan01_27561</name>
</gene>
<keyword evidence="10" id="KW-1185">Reference proteome</keyword>
<dbReference type="STRING" id="158441.A0A226D059"/>
<dbReference type="InterPro" id="IPR055288">
    <property type="entry name" value="NALCN_aux_factor_1/2"/>
</dbReference>